<evidence type="ECO:0000256" key="1">
    <source>
        <dbReference type="ARBA" id="ARBA00023125"/>
    </source>
</evidence>
<dbReference type="EMBL" id="BOOH01000023">
    <property type="protein sequence ID" value="GIH76860.1"/>
    <property type="molecule type" value="Genomic_DNA"/>
</dbReference>
<dbReference type="InterPro" id="IPR001647">
    <property type="entry name" value="HTH_TetR"/>
</dbReference>
<proteinExistence type="predicted"/>
<dbReference type="SUPFAM" id="SSF46689">
    <property type="entry name" value="Homeodomain-like"/>
    <property type="match status" value="1"/>
</dbReference>
<reference evidence="4 5" key="1">
    <citation type="submission" date="2021-01" db="EMBL/GenBank/DDBJ databases">
        <title>Whole genome shotgun sequence of Planobispora longispora NBRC 13918.</title>
        <authorList>
            <person name="Komaki H."/>
            <person name="Tamura T."/>
        </authorList>
    </citation>
    <scope>NUCLEOTIDE SEQUENCE [LARGE SCALE GENOMIC DNA]</scope>
    <source>
        <strain evidence="4 5">NBRC 13918</strain>
    </source>
</reference>
<evidence type="ECO:0000313" key="5">
    <source>
        <dbReference type="Proteomes" id="UP000616724"/>
    </source>
</evidence>
<dbReference type="InterPro" id="IPR041583">
    <property type="entry name" value="TetR_C_31"/>
</dbReference>
<dbReference type="PANTHER" id="PTHR30055">
    <property type="entry name" value="HTH-TYPE TRANSCRIPTIONAL REGULATOR RUTR"/>
    <property type="match status" value="1"/>
</dbReference>
<gene>
    <name evidence="4" type="ORF">Plo01_32890</name>
</gene>
<name>A0A8J3RL15_9ACTN</name>
<dbReference type="InterPro" id="IPR009057">
    <property type="entry name" value="Homeodomain-like_sf"/>
</dbReference>
<organism evidence="4 5">
    <name type="scientific">Planobispora longispora</name>
    <dbReference type="NCBI Taxonomy" id="28887"/>
    <lineage>
        <taxon>Bacteria</taxon>
        <taxon>Bacillati</taxon>
        <taxon>Actinomycetota</taxon>
        <taxon>Actinomycetes</taxon>
        <taxon>Streptosporangiales</taxon>
        <taxon>Streptosporangiaceae</taxon>
        <taxon>Planobispora</taxon>
    </lineage>
</organism>
<comment type="caution">
    <text evidence="4">The sequence shown here is derived from an EMBL/GenBank/DDBJ whole genome shotgun (WGS) entry which is preliminary data.</text>
</comment>
<keyword evidence="1 2" id="KW-0238">DNA-binding</keyword>
<evidence type="ECO:0000256" key="2">
    <source>
        <dbReference type="PROSITE-ProRule" id="PRU00335"/>
    </source>
</evidence>
<dbReference type="RefSeq" id="WP_203891443.1">
    <property type="nucleotide sequence ID" value="NZ_BOOH01000023.1"/>
</dbReference>
<sequence>MAPQNTERRRVLADAAIDVLGRQGVHGLSHRAVDERSGLPAGTASNYFRSRDALLAAAMDRVADLHHAEMEAAAALETAPIGRARLIEMLGLSLLAAADRNRIRYLAVCELSLEATRRPALLETLTAMNEASVRFTCEQHRALGLDTSVEDVRTLILLYGNALFGLLTGPPERITRETALTLAKALVDGVLGPSRSEG</sequence>
<evidence type="ECO:0000313" key="4">
    <source>
        <dbReference type="EMBL" id="GIH76860.1"/>
    </source>
</evidence>
<keyword evidence="5" id="KW-1185">Reference proteome</keyword>
<protein>
    <submittedName>
        <fullName evidence="4">TetR family transcriptional regulator</fullName>
    </submittedName>
</protein>
<dbReference type="PANTHER" id="PTHR30055:SF231">
    <property type="entry name" value="TRANSCRIPTIONAL REGULATORY PROTEIN (PROBABLY DEOR-FAMILY)-RELATED"/>
    <property type="match status" value="1"/>
</dbReference>
<dbReference type="Proteomes" id="UP000616724">
    <property type="component" value="Unassembled WGS sequence"/>
</dbReference>
<feature type="domain" description="HTH tetR-type" evidence="3">
    <location>
        <begin position="6"/>
        <end position="66"/>
    </location>
</feature>
<dbReference type="AlphaFoldDB" id="A0A8J3RL15"/>
<evidence type="ECO:0000259" key="3">
    <source>
        <dbReference type="PROSITE" id="PS50977"/>
    </source>
</evidence>
<feature type="DNA-binding region" description="H-T-H motif" evidence="2">
    <location>
        <begin position="29"/>
        <end position="48"/>
    </location>
</feature>
<accession>A0A8J3RL15</accession>
<dbReference type="GO" id="GO:0000976">
    <property type="term" value="F:transcription cis-regulatory region binding"/>
    <property type="evidence" value="ECO:0007669"/>
    <property type="project" value="TreeGrafter"/>
</dbReference>
<dbReference type="PROSITE" id="PS50977">
    <property type="entry name" value="HTH_TETR_2"/>
    <property type="match status" value="1"/>
</dbReference>
<dbReference type="Pfam" id="PF17940">
    <property type="entry name" value="TetR_C_31"/>
    <property type="match status" value="1"/>
</dbReference>
<dbReference type="Gene3D" id="1.10.357.10">
    <property type="entry name" value="Tetracycline Repressor, domain 2"/>
    <property type="match status" value="1"/>
</dbReference>
<dbReference type="GO" id="GO:0003700">
    <property type="term" value="F:DNA-binding transcription factor activity"/>
    <property type="evidence" value="ECO:0007669"/>
    <property type="project" value="TreeGrafter"/>
</dbReference>
<dbReference type="InterPro" id="IPR050109">
    <property type="entry name" value="HTH-type_TetR-like_transc_reg"/>
</dbReference>
<dbReference type="Pfam" id="PF00440">
    <property type="entry name" value="TetR_N"/>
    <property type="match status" value="1"/>
</dbReference>